<evidence type="ECO:0000313" key="2">
    <source>
        <dbReference type="EMBL" id="TLE02292.1"/>
    </source>
</evidence>
<dbReference type="OrthoDB" id="267270at2"/>
<name>A0A4U8TP19_9HELI</name>
<dbReference type="PANTHER" id="PTHR12526">
    <property type="entry name" value="GLYCOSYLTRANSFERASE"/>
    <property type="match status" value="1"/>
</dbReference>
<sequence>MATYNSFNPKHSTKDIKASHTKLLHLASDSIQGGAESVFRNTILQTLQFKNYHIFVASCDNQNNIPKEVKAFVKLDDWGDYPKWRGAFKYVFNFKNYFLLKKFLFTQKPDIIHTQNYLSRLSPSVLFALKAYKKHFPHTKLIYTQHGFGSCANGGFYNYAKKCICEECIGRIKWRIAWKKCDRRGRIHSLLKAIRSLFYQEGFLSEKTLFDKVICVGKFQLQKHKEDGWDISKLLHLTNPIEMTFYNPNVTLQDKQNLIVFYGRLSPEKNVSSLITAFANLIKYPQFSNYKLLIIGNGDDEKHCIELARELIEHPPSPHYEFLGRRTPKEIKDILSRAKLSVLPSLLQETFGLTIVESMLASCPALVPDISEQNITARHFGGFIFTDLTDSLVQILNEYDTYFNDFMHKRAKKLPTLFDNAYLKELVRIYGGGDNVVYILILHSFFSPFSLSLPSFSALHTLPTRQEYAA</sequence>
<protein>
    <submittedName>
        <fullName evidence="2">Glycosyltransferase</fullName>
    </submittedName>
</protein>
<accession>A0A4U8TP19</accession>
<dbReference type="Gene3D" id="3.40.50.2000">
    <property type="entry name" value="Glycogen Phosphorylase B"/>
    <property type="match status" value="2"/>
</dbReference>
<dbReference type="AlphaFoldDB" id="A0A4U8TP19"/>
<dbReference type="PANTHER" id="PTHR12526:SF630">
    <property type="entry name" value="GLYCOSYLTRANSFERASE"/>
    <property type="match status" value="1"/>
</dbReference>
<feature type="domain" description="Glycosyl transferase family 1" evidence="1">
    <location>
        <begin position="251"/>
        <end position="385"/>
    </location>
</feature>
<evidence type="ECO:0000313" key="3">
    <source>
        <dbReference type="Proteomes" id="UP000029707"/>
    </source>
</evidence>
<dbReference type="GO" id="GO:0016757">
    <property type="term" value="F:glycosyltransferase activity"/>
    <property type="evidence" value="ECO:0007669"/>
    <property type="project" value="InterPro"/>
</dbReference>
<dbReference type="Proteomes" id="UP000029707">
    <property type="component" value="Unassembled WGS sequence"/>
</dbReference>
<dbReference type="Pfam" id="PF00534">
    <property type="entry name" value="Glycos_transf_1"/>
    <property type="match status" value="1"/>
</dbReference>
<dbReference type="EMBL" id="JRMQ02000003">
    <property type="protein sequence ID" value="TLE02292.1"/>
    <property type="molecule type" value="Genomic_DNA"/>
</dbReference>
<reference evidence="2 3" key="1">
    <citation type="journal article" date="2014" name="Genome Announc.">
        <title>Draft genome sequences of eight enterohepatic helicobacter species isolated from both laboratory and wild rodents.</title>
        <authorList>
            <person name="Sheh A."/>
            <person name="Shen Z."/>
            <person name="Fox J.G."/>
        </authorList>
    </citation>
    <scope>NUCLEOTIDE SEQUENCE [LARGE SCALE GENOMIC DNA]</scope>
    <source>
        <strain evidence="2 3">MIT 01-6451</strain>
    </source>
</reference>
<evidence type="ECO:0000259" key="1">
    <source>
        <dbReference type="Pfam" id="PF00534"/>
    </source>
</evidence>
<dbReference type="STRING" id="425400.LS65_00835"/>
<dbReference type="SUPFAM" id="SSF53756">
    <property type="entry name" value="UDP-Glycosyltransferase/glycogen phosphorylase"/>
    <property type="match status" value="1"/>
</dbReference>
<proteinExistence type="predicted"/>
<dbReference type="CDD" id="cd03801">
    <property type="entry name" value="GT4_PimA-like"/>
    <property type="match status" value="1"/>
</dbReference>
<dbReference type="InterPro" id="IPR001296">
    <property type="entry name" value="Glyco_trans_1"/>
</dbReference>
<dbReference type="RefSeq" id="WP_034360540.1">
    <property type="nucleotide sequence ID" value="NZ_CAORLX010000005.1"/>
</dbReference>
<keyword evidence="3" id="KW-1185">Reference proteome</keyword>
<organism evidence="2 3">
    <name type="scientific">Helicobacter japonicus</name>
    <dbReference type="NCBI Taxonomy" id="425400"/>
    <lineage>
        <taxon>Bacteria</taxon>
        <taxon>Pseudomonadati</taxon>
        <taxon>Campylobacterota</taxon>
        <taxon>Epsilonproteobacteria</taxon>
        <taxon>Campylobacterales</taxon>
        <taxon>Helicobacteraceae</taxon>
        <taxon>Helicobacter</taxon>
    </lineage>
</organism>
<comment type="caution">
    <text evidence="2">The sequence shown here is derived from an EMBL/GenBank/DDBJ whole genome shotgun (WGS) entry which is preliminary data.</text>
</comment>
<gene>
    <name evidence="2" type="ORF">LS65_003955</name>
</gene>